<evidence type="ECO:0000259" key="1">
    <source>
        <dbReference type="Pfam" id="PF09983"/>
    </source>
</evidence>
<dbReference type="InterPro" id="IPR024537">
    <property type="entry name" value="DUF3322"/>
</dbReference>
<evidence type="ECO:0000313" key="4">
    <source>
        <dbReference type="Proteomes" id="UP000249873"/>
    </source>
</evidence>
<accession>A0A2Z4G7U0</accession>
<dbReference type="Pfam" id="PF09983">
    <property type="entry name" value="JetD_C"/>
    <property type="match status" value="1"/>
</dbReference>
<evidence type="ECO:0000313" key="3">
    <source>
        <dbReference type="EMBL" id="AWV97170.1"/>
    </source>
</evidence>
<dbReference type="RefSeq" id="WP_111370272.1">
    <property type="nucleotide sequence ID" value="NZ_CP029480.1"/>
</dbReference>
<reference evidence="3 4" key="1">
    <citation type="submission" date="2018-05" db="EMBL/GenBank/DDBJ databases">
        <title>Complete genome sequence of Arcticibacterium luteifluviistationis SM1504T, a cytophagaceae bacterium isolated from Arctic surface seawater.</title>
        <authorList>
            <person name="Li Y."/>
            <person name="Qin Q.-L."/>
        </authorList>
    </citation>
    <scope>NUCLEOTIDE SEQUENCE [LARGE SCALE GENOMIC DNA]</scope>
    <source>
        <strain evidence="3 4">SM1504</strain>
    </source>
</reference>
<keyword evidence="4" id="KW-1185">Reference proteome</keyword>
<feature type="domain" description="Wadjet protein JetD C-terminal" evidence="1">
    <location>
        <begin position="205"/>
        <end position="377"/>
    </location>
</feature>
<proteinExistence type="predicted"/>
<dbReference type="AlphaFoldDB" id="A0A2Z4G7U0"/>
<dbReference type="OrthoDB" id="322908at2"/>
<name>A0A2Z4G7U0_9BACT</name>
<dbReference type="SUPFAM" id="SSF110455">
    <property type="entry name" value="Toprim domain"/>
    <property type="match status" value="1"/>
</dbReference>
<dbReference type="InterPro" id="IPR024534">
    <property type="entry name" value="JetD_C"/>
</dbReference>
<evidence type="ECO:0008006" key="5">
    <source>
        <dbReference type="Google" id="ProtNLM"/>
    </source>
</evidence>
<dbReference type="Pfam" id="PF11795">
    <property type="entry name" value="DUF3322"/>
    <property type="match status" value="1"/>
</dbReference>
<sequence length="384" mass="45066">MISSNEIKSKAKNKYKNYLQAIINQEDIFPLAIIGNKKPSKSIPEFKKELNELIAFSKEKKGFGYSITYQERKTKTLGTQSFPSSIYFETKQDFEKYLKIEKEVKQFITDYNTISNCFPEINPWLEKHPNKVIANSNNWTDILKVCNYFKSDPKPNLYIRELPISVHTKFIENNTSILKEVLDIIIEPFTNKDKTIFEKRFNLKYSQPLIRFKILDSKISKNDFSGINDISVPANQFNALNLNLEKVIVVENKTNLHTIALTLPEMEKTIVIFGSGFKVENLKNAEWLNKLEILYWGDLDVQGFEILSQMRNYFPQTKSFLMDEITFNKFFENDNGTLSNVNSPLNLTKIEKSIYKKVKENNWRLEQEKIPLEYVKDNIYQEQF</sequence>
<feature type="domain" description="DUF3322" evidence="2">
    <location>
        <begin position="6"/>
        <end position="183"/>
    </location>
</feature>
<dbReference type="KEGG" id="als:DJ013_02860"/>
<dbReference type="EMBL" id="CP029480">
    <property type="protein sequence ID" value="AWV97170.1"/>
    <property type="molecule type" value="Genomic_DNA"/>
</dbReference>
<organism evidence="3 4">
    <name type="scientific">Arcticibacterium luteifluviistationis</name>
    <dbReference type="NCBI Taxonomy" id="1784714"/>
    <lineage>
        <taxon>Bacteria</taxon>
        <taxon>Pseudomonadati</taxon>
        <taxon>Bacteroidota</taxon>
        <taxon>Cytophagia</taxon>
        <taxon>Cytophagales</taxon>
        <taxon>Leadbetterellaceae</taxon>
        <taxon>Arcticibacterium</taxon>
    </lineage>
</organism>
<gene>
    <name evidence="3" type="ORF">DJ013_02860</name>
</gene>
<dbReference type="Proteomes" id="UP000249873">
    <property type="component" value="Chromosome"/>
</dbReference>
<evidence type="ECO:0000259" key="2">
    <source>
        <dbReference type="Pfam" id="PF11795"/>
    </source>
</evidence>
<protein>
    <recommendedName>
        <fullName evidence="5">Wadjet protein JetD C-terminal domain-containing protein</fullName>
    </recommendedName>
</protein>